<gene>
    <name evidence="11" type="ORF">KLLA0_C13123g</name>
</gene>
<protein>
    <recommendedName>
        <fullName evidence="10">Holocytochrome c-type synthase</fullName>
        <ecNumber evidence="10">4.4.1.17</ecNumber>
    </recommendedName>
</protein>
<evidence type="ECO:0000313" key="12">
    <source>
        <dbReference type="Proteomes" id="UP000000598"/>
    </source>
</evidence>
<keyword evidence="3 10" id="KW-0349">Heme</keyword>
<dbReference type="EC" id="4.4.1.17" evidence="10"/>
<evidence type="ECO:0000256" key="3">
    <source>
        <dbReference type="ARBA" id="ARBA00022617"/>
    </source>
</evidence>
<dbReference type="PaxDb" id="284590-Q6CTF4"/>
<keyword evidence="9 10" id="KW-0456">Lyase</keyword>
<keyword evidence="5 10" id="KW-0999">Mitochondrion inner membrane</keyword>
<dbReference type="GO" id="GO:0004408">
    <property type="term" value="F:holocytochrome-c synthase activity"/>
    <property type="evidence" value="ECO:0007669"/>
    <property type="project" value="UniProtKB-EC"/>
</dbReference>
<dbReference type="eggNOG" id="KOG3996">
    <property type="taxonomic scope" value="Eukaryota"/>
</dbReference>
<evidence type="ECO:0000256" key="4">
    <source>
        <dbReference type="ARBA" id="ARBA00022723"/>
    </source>
</evidence>
<dbReference type="HOGENOM" id="CLU_048602_0_0_1"/>
<evidence type="ECO:0000256" key="9">
    <source>
        <dbReference type="ARBA" id="ARBA00023239"/>
    </source>
</evidence>
<evidence type="ECO:0000256" key="2">
    <source>
        <dbReference type="ARBA" id="ARBA00007255"/>
    </source>
</evidence>
<dbReference type="EMBL" id="CR382123">
    <property type="protein sequence ID" value="CAH01636.1"/>
    <property type="molecule type" value="Genomic_DNA"/>
</dbReference>
<evidence type="ECO:0000256" key="10">
    <source>
        <dbReference type="RuleBase" id="RU363130"/>
    </source>
</evidence>
<organism evidence="11 12">
    <name type="scientific">Kluyveromyces lactis (strain ATCC 8585 / CBS 2359 / DSM 70799 / NBRC 1267 / NRRL Y-1140 / WM37)</name>
    <name type="common">Yeast</name>
    <name type="synonym">Candida sphaerica</name>
    <dbReference type="NCBI Taxonomy" id="284590"/>
    <lineage>
        <taxon>Eukaryota</taxon>
        <taxon>Fungi</taxon>
        <taxon>Dikarya</taxon>
        <taxon>Ascomycota</taxon>
        <taxon>Saccharomycotina</taxon>
        <taxon>Saccharomycetes</taxon>
        <taxon>Saccharomycetales</taxon>
        <taxon>Saccharomycetaceae</taxon>
        <taxon>Kluyveromyces</taxon>
    </lineage>
</organism>
<dbReference type="OMA" id="NEESWKH"/>
<dbReference type="GO" id="GO:0046872">
    <property type="term" value="F:metal ion binding"/>
    <property type="evidence" value="ECO:0007669"/>
    <property type="project" value="UniProtKB-KW"/>
</dbReference>
<evidence type="ECO:0000256" key="7">
    <source>
        <dbReference type="ARBA" id="ARBA00023128"/>
    </source>
</evidence>
<keyword evidence="12" id="KW-1185">Reference proteome</keyword>
<evidence type="ECO:0000256" key="5">
    <source>
        <dbReference type="ARBA" id="ARBA00022792"/>
    </source>
</evidence>
<dbReference type="STRING" id="284590.Q6CTF4"/>
<sequence>MSGIINHKILNQARLITRSLKAKTSTKMGWFWADKLSTASTNATPISGDISACPVMHDKPKGSDVSACPVLHDKKTTDKPTGTEGGCPVLSDQGNHGLNPLNNIPIALTDVKQSGQKLDLPTERTVSSIPKGKTADDEFWEYPSPQQMYNAMVRKGKIDPFTGEEIPEDAVESMVFVHNFLNEGCWQEILDWEKKYTDKTHTYPKLLQFMGKPDQLSPRARCFNIFGTLFPGYFSSELPFDRHDWIVLRPDPTSSDTENPGYRKVRYIIDFYGGPDDEEGLPTFNLDVRPALDNFGNAKDRFERWMAPTLEKYFNEKDQK</sequence>
<keyword evidence="6 10" id="KW-0408">Iron</keyword>
<accession>Q6CTF4</accession>
<evidence type="ECO:0000256" key="1">
    <source>
        <dbReference type="ARBA" id="ARBA00004273"/>
    </source>
</evidence>
<reference evidence="11 12" key="1">
    <citation type="journal article" date="2004" name="Nature">
        <title>Genome evolution in yeasts.</title>
        <authorList>
            <consortium name="Genolevures"/>
            <person name="Dujon B."/>
            <person name="Sherman D."/>
            <person name="Fischer G."/>
            <person name="Durrens P."/>
            <person name="Casaregola S."/>
            <person name="Lafontaine I."/>
            <person name="de Montigny J."/>
            <person name="Marck C."/>
            <person name="Neuveglise C."/>
            <person name="Talla E."/>
            <person name="Goffard N."/>
            <person name="Frangeul L."/>
            <person name="Aigle M."/>
            <person name="Anthouard V."/>
            <person name="Babour A."/>
            <person name="Barbe V."/>
            <person name="Barnay S."/>
            <person name="Blanchin S."/>
            <person name="Beckerich J.M."/>
            <person name="Beyne E."/>
            <person name="Bleykasten C."/>
            <person name="Boisrame A."/>
            <person name="Boyer J."/>
            <person name="Cattolico L."/>
            <person name="Confanioleri F."/>
            <person name="de Daruvar A."/>
            <person name="Despons L."/>
            <person name="Fabre E."/>
            <person name="Fairhead C."/>
            <person name="Ferry-Dumazet H."/>
            <person name="Groppi A."/>
            <person name="Hantraye F."/>
            <person name="Hennequin C."/>
            <person name="Jauniaux N."/>
            <person name="Joyet P."/>
            <person name="Kachouri R."/>
            <person name="Kerrest A."/>
            <person name="Koszul R."/>
            <person name="Lemaire M."/>
            <person name="Lesur I."/>
            <person name="Ma L."/>
            <person name="Muller H."/>
            <person name="Nicaud J.M."/>
            <person name="Nikolski M."/>
            <person name="Oztas S."/>
            <person name="Ozier-Kalogeropoulos O."/>
            <person name="Pellenz S."/>
            <person name="Potier S."/>
            <person name="Richard G.F."/>
            <person name="Straub M.L."/>
            <person name="Suleau A."/>
            <person name="Swennene D."/>
            <person name="Tekaia F."/>
            <person name="Wesolowski-Louvel M."/>
            <person name="Westhof E."/>
            <person name="Wirth B."/>
            <person name="Zeniou-Meyer M."/>
            <person name="Zivanovic I."/>
            <person name="Bolotin-Fukuhara M."/>
            <person name="Thierry A."/>
            <person name="Bouchier C."/>
            <person name="Caudron B."/>
            <person name="Scarpelli C."/>
            <person name="Gaillardin C."/>
            <person name="Weissenbach J."/>
            <person name="Wincker P."/>
            <person name="Souciet J.L."/>
        </authorList>
    </citation>
    <scope>NUCLEOTIDE SEQUENCE [LARGE SCALE GENOMIC DNA]</scope>
    <source>
        <strain evidence="12">ATCC 8585 / CBS 2359 / DSM 70799 / NBRC 1267 / NRRL Y-1140 / WM37</strain>
    </source>
</reference>
<comment type="subcellular location">
    <subcellularLocation>
        <location evidence="1 10">Mitochondrion inner membrane</location>
    </subcellularLocation>
</comment>
<comment type="function">
    <text evidence="10">Lyase that catalyzes the covalent linking of the heme group to the cytochrome C apoprotein to produce the mature functional cytochrome.</text>
</comment>
<dbReference type="InParanoid" id="Q6CTF4"/>
<keyword evidence="7 10" id="KW-0496">Mitochondrion</keyword>
<name>Q6CTF4_KLULA</name>
<proteinExistence type="inferred from homology"/>
<dbReference type="FunCoup" id="Q6CTF4">
    <property type="interactions" value="363"/>
</dbReference>
<dbReference type="InterPro" id="IPR000511">
    <property type="entry name" value="Holocyt_c/c1_synthase"/>
</dbReference>
<keyword evidence="4 10" id="KW-0479">Metal-binding</keyword>
<keyword evidence="8 10" id="KW-0472">Membrane</keyword>
<evidence type="ECO:0000313" key="11">
    <source>
        <dbReference type="EMBL" id="CAH01636.1"/>
    </source>
</evidence>
<dbReference type="GO" id="GO:0005743">
    <property type="term" value="C:mitochondrial inner membrane"/>
    <property type="evidence" value="ECO:0007669"/>
    <property type="project" value="UniProtKB-SubCell"/>
</dbReference>
<evidence type="ECO:0000256" key="6">
    <source>
        <dbReference type="ARBA" id="ARBA00023004"/>
    </source>
</evidence>
<dbReference type="PROSITE" id="PS00822">
    <property type="entry name" value="CYTO_HEME_LYASE_2"/>
    <property type="match status" value="1"/>
</dbReference>
<comment type="catalytic activity">
    <reaction evidence="10">
        <text>holo-[cytochrome c] = apo-[cytochrome c] + heme b</text>
        <dbReference type="Rhea" id="RHEA:22648"/>
        <dbReference type="Rhea" id="RHEA-COMP:10725"/>
        <dbReference type="Rhea" id="RHEA-COMP:10726"/>
        <dbReference type="ChEBI" id="CHEBI:29950"/>
        <dbReference type="ChEBI" id="CHEBI:60344"/>
        <dbReference type="ChEBI" id="CHEBI:83739"/>
        <dbReference type="EC" id="4.4.1.17"/>
    </reaction>
</comment>
<dbReference type="AlphaFoldDB" id="Q6CTF4"/>
<dbReference type="Proteomes" id="UP000000598">
    <property type="component" value="Chromosome C"/>
</dbReference>
<dbReference type="PANTHER" id="PTHR12743">
    <property type="entry name" value="CYTOCHROME C1 HEME LYASE"/>
    <property type="match status" value="1"/>
</dbReference>
<dbReference type="Pfam" id="PF01265">
    <property type="entry name" value="Cyto_heme_lyase"/>
    <property type="match status" value="1"/>
</dbReference>
<evidence type="ECO:0000256" key="8">
    <source>
        <dbReference type="ARBA" id="ARBA00023136"/>
    </source>
</evidence>
<dbReference type="PANTHER" id="PTHR12743:SF3">
    <property type="entry name" value="HOLOCYTOCHROME-C SYNTHASE"/>
    <property type="match status" value="1"/>
</dbReference>
<dbReference type="PROSITE" id="PS00821">
    <property type="entry name" value="CYTO_HEME_LYASE_1"/>
    <property type="match status" value="1"/>
</dbReference>
<comment type="similarity">
    <text evidence="2 10">Belongs to the cytochrome c-type heme lyase family.</text>
</comment>
<dbReference type="KEGG" id="kla:KLLA0_C13123g"/>